<comment type="caution">
    <text evidence="2">The sequence shown here is derived from an EMBL/GenBank/DDBJ whole genome shotgun (WGS) entry which is preliminary data.</text>
</comment>
<dbReference type="RefSeq" id="WP_376982971.1">
    <property type="nucleotide sequence ID" value="NZ_JBHLSV010000033.1"/>
</dbReference>
<dbReference type="PROSITE" id="PS51257">
    <property type="entry name" value="PROKAR_LIPOPROTEIN"/>
    <property type="match status" value="1"/>
</dbReference>
<accession>A0ABV6RG35</accession>
<keyword evidence="1" id="KW-0732">Signal</keyword>
<organism evidence="2 3">
    <name type="scientific">Brachybacterium hainanense</name>
    <dbReference type="NCBI Taxonomy" id="1541174"/>
    <lineage>
        <taxon>Bacteria</taxon>
        <taxon>Bacillati</taxon>
        <taxon>Actinomycetota</taxon>
        <taxon>Actinomycetes</taxon>
        <taxon>Micrococcales</taxon>
        <taxon>Dermabacteraceae</taxon>
        <taxon>Brachybacterium</taxon>
    </lineage>
</organism>
<evidence type="ECO:0000256" key="1">
    <source>
        <dbReference type="SAM" id="SignalP"/>
    </source>
</evidence>
<sequence length="211" mass="21430">MHRTPRPRPAAARAAARTVAALMLIGGLSACSALGGDSSTDAPTSIAEAKADAEAESSAWLDDLTAEDVDAVLTAFQERVGGESAQITQLDASNGVITLYATDPAAPEELNAWSWHDGEVGEESTPVDYGGDTEALEQNVFGIDEVSGAGIVAAIDAAPGAAEVDGGAATGLTISRDTPFSLDLKIDVSVTADRGSATVRTDLDGAVVKVF</sequence>
<reference evidence="2 3" key="1">
    <citation type="submission" date="2024-09" db="EMBL/GenBank/DDBJ databases">
        <authorList>
            <person name="Sun Q."/>
            <person name="Mori K."/>
        </authorList>
    </citation>
    <scope>NUCLEOTIDE SEQUENCE [LARGE SCALE GENOMIC DNA]</scope>
    <source>
        <strain evidence="2 3">CICC 10874</strain>
    </source>
</reference>
<feature type="chain" id="PRO_5045572844" description="Lipoprotein" evidence="1">
    <location>
        <begin position="36"/>
        <end position="211"/>
    </location>
</feature>
<dbReference type="EMBL" id="JBHLSV010000033">
    <property type="protein sequence ID" value="MFC0675929.1"/>
    <property type="molecule type" value="Genomic_DNA"/>
</dbReference>
<name>A0ABV6RG35_9MICO</name>
<feature type="signal peptide" evidence="1">
    <location>
        <begin position="1"/>
        <end position="35"/>
    </location>
</feature>
<evidence type="ECO:0000313" key="3">
    <source>
        <dbReference type="Proteomes" id="UP001589793"/>
    </source>
</evidence>
<protein>
    <recommendedName>
        <fullName evidence="4">Lipoprotein</fullName>
    </recommendedName>
</protein>
<evidence type="ECO:0000313" key="2">
    <source>
        <dbReference type="EMBL" id="MFC0675929.1"/>
    </source>
</evidence>
<gene>
    <name evidence="2" type="ORF">ACFFF6_18420</name>
</gene>
<evidence type="ECO:0008006" key="4">
    <source>
        <dbReference type="Google" id="ProtNLM"/>
    </source>
</evidence>
<proteinExistence type="predicted"/>
<keyword evidence="3" id="KW-1185">Reference proteome</keyword>
<dbReference type="Proteomes" id="UP001589793">
    <property type="component" value="Unassembled WGS sequence"/>
</dbReference>